<keyword evidence="2" id="KW-1185">Reference proteome</keyword>
<dbReference type="RefSeq" id="WP_119951055.1">
    <property type="nucleotide sequence ID" value="NZ_QZEZ01000006.1"/>
</dbReference>
<reference evidence="1 2" key="1">
    <citation type="submission" date="2018-09" db="EMBL/GenBank/DDBJ databases">
        <title>YIM 75000 draft genome.</title>
        <authorList>
            <person name="Tang S."/>
            <person name="Feng Y."/>
        </authorList>
    </citation>
    <scope>NUCLEOTIDE SEQUENCE [LARGE SCALE GENOMIC DNA]</scope>
    <source>
        <strain evidence="1 2">YIM 75000</strain>
    </source>
</reference>
<comment type="caution">
    <text evidence="1">The sequence shown here is derived from an EMBL/GenBank/DDBJ whole genome shotgun (WGS) entry which is preliminary data.</text>
</comment>
<protein>
    <submittedName>
        <fullName evidence="1">DUF4287 domain-containing protein</fullName>
    </submittedName>
</protein>
<gene>
    <name evidence="1" type="ORF">D5H78_13825</name>
</gene>
<evidence type="ECO:0000313" key="1">
    <source>
        <dbReference type="EMBL" id="RJK94872.1"/>
    </source>
</evidence>
<dbReference type="Pfam" id="PF14117">
    <property type="entry name" value="DUF4287"/>
    <property type="match status" value="1"/>
</dbReference>
<evidence type="ECO:0000313" key="2">
    <source>
        <dbReference type="Proteomes" id="UP000265614"/>
    </source>
</evidence>
<dbReference type="InterPro" id="IPR025629">
    <property type="entry name" value="DUF4287"/>
</dbReference>
<dbReference type="EMBL" id="QZEZ01000006">
    <property type="protein sequence ID" value="RJK94872.1"/>
    <property type="molecule type" value="Genomic_DNA"/>
</dbReference>
<accession>A0A3A3Z091</accession>
<dbReference type="AlphaFoldDB" id="A0A3A3Z091"/>
<organism evidence="1 2">
    <name type="scientific">Vallicoccus soli</name>
    <dbReference type="NCBI Taxonomy" id="2339232"/>
    <lineage>
        <taxon>Bacteria</taxon>
        <taxon>Bacillati</taxon>
        <taxon>Actinomycetota</taxon>
        <taxon>Actinomycetes</taxon>
        <taxon>Motilibacterales</taxon>
        <taxon>Vallicoccaceae</taxon>
        <taxon>Vallicoccus</taxon>
    </lineage>
</organism>
<proteinExistence type="predicted"/>
<dbReference type="Proteomes" id="UP000265614">
    <property type="component" value="Unassembled WGS sequence"/>
</dbReference>
<dbReference type="OrthoDB" id="4559052at2"/>
<name>A0A3A3Z091_9ACTN</name>
<sequence>MAGSTRGPASYFPAIEARYGHPVAHWQDLLRAHRAEHPDARHMEQVAWLKGEHGMGHGHANALVAATRAEDDGA</sequence>